<evidence type="ECO:0000313" key="1">
    <source>
        <dbReference type="EMBL" id="QZN98347.1"/>
    </source>
</evidence>
<dbReference type="KEGG" id="cmet:K6K41_14610"/>
<gene>
    <name evidence="1" type="ORF">K6K41_14610</name>
</gene>
<accession>A0A9E6R818</accession>
<protein>
    <submittedName>
        <fullName evidence="1">Uncharacterized protein</fullName>
    </submittedName>
</protein>
<dbReference type="SUPFAM" id="SSF89447">
    <property type="entry name" value="AbrB/MazE/MraZ-like"/>
    <property type="match status" value="1"/>
</dbReference>
<dbReference type="RefSeq" id="WP_261401255.1">
    <property type="nucleotide sequence ID" value="NZ_CP081869.1"/>
</dbReference>
<name>A0A9E6R818_9HYPH</name>
<dbReference type="EMBL" id="CP081869">
    <property type="protein sequence ID" value="QZN98347.1"/>
    <property type="molecule type" value="Genomic_DNA"/>
</dbReference>
<dbReference type="AlphaFoldDB" id="A0A9E6R818"/>
<sequence length="68" mass="7631">MTRIVRVEEIDGQLVLRVPEDVAKQLKLSAGDDVNLTVEAIEDDVRRQLEIGREIIKRNHAVLAALAK</sequence>
<dbReference type="Proteomes" id="UP000825701">
    <property type="component" value="Chromosome"/>
</dbReference>
<reference evidence="1" key="1">
    <citation type="submission" date="2021-08" db="EMBL/GenBank/DDBJ databases">
        <authorList>
            <person name="Zhang H."/>
            <person name="Xu M."/>
            <person name="Yu Z."/>
            <person name="Yang L."/>
            <person name="Cai Y."/>
        </authorList>
    </citation>
    <scope>NUCLEOTIDE SEQUENCE</scope>
    <source>
        <strain evidence="1">CHL1</strain>
    </source>
</reference>
<evidence type="ECO:0000313" key="2">
    <source>
        <dbReference type="Proteomes" id="UP000825701"/>
    </source>
</evidence>
<dbReference type="InterPro" id="IPR037914">
    <property type="entry name" value="SpoVT-AbrB_sf"/>
</dbReference>
<keyword evidence="2" id="KW-1185">Reference proteome</keyword>
<organism evidence="1 2">
    <name type="scientific">Chenggangzhangella methanolivorans</name>
    <dbReference type="NCBI Taxonomy" id="1437009"/>
    <lineage>
        <taxon>Bacteria</taxon>
        <taxon>Pseudomonadati</taxon>
        <taxon>Pseudomonadota</taxon>
        <taxon>Alphaproteobacteria</taxon>
        <taxon>Hyphomicrobiales</taxon>
        <taxon>Methylopilaceae</taxon>
        <taxon>Chenggangzhangella</taxon>
    </lineage>
</organism>
<proteinExistence type="predicted"/>